<reference evidence="2 3" key="1">
    <citation type="submission" date="2017-08" db="EMBL/GenBank/DDBJ databases">
        <title>Comparative genomics of non-oral Prevotella species.</title>
        <authorList>
            <person name="Accetto T."/>
            <person name="Nograsek B."/>
            <person name="Avgustin G."/>
        </authorList>
    </citation>
    <scope>NUCLEOTIDE SEQUENCE [LARGE SCALE GENOMIC DNA]</scope>
    <source>
        <strain evidence="2 3">TC1-1</strain>
    </source>
</reference>
<evidence type="ECO:0000259" key="1">
    <source>
        <dbReference type="Pfam" id="PF00535"/>
    </source>
</evidence>
<comment type="caution">
    <text evidence="2">The sequence shown here is derived from an EMBL/GenBank/DDBJ whole genome shotgun (WGS) entry which is preliminary data.</text>
</comment>
<dbReference type="InterPro" id="IPR001173">
    <property type="entry name" value="Glyco_trans_2-like"/>
</dbReference>
<keyword evidence="3" id="KW-1185">Reference proteome</keyword>
<evidence type="ECO:0000313" key="2">
    <source>
        <dbReference type="EMBL" id="OYP56309.1"/>
    </source>
</evidence>
<dbReference type="EMBL" id="NPJF01000023">
    <property type="protein sequence ID" value="OYP56309.1"/>
    <property type="molecule type" value="Genomic_DNA"/>
</dbReference>
<dbReference type="Gene3D" id="3.90.550.10">
    <property type="entry name" value="Spore Coat Polysaccharide Biosynthesis Protein SpsA, Chain A"/>
    <property type="match status" value="1"/>
</dbReference>
<gene>
    <name evidence="2" type="ORF">CIK91_03015</name>
</gene>
<organism evidence="2 3">
    <name type="scientific">Segatella bryantii</name>
    <name type="common">Prevotella bryantii</name>
    <dbReference type="NCBI Taxonomy" id="77095"/>
    <lineage>
        <taxon>Bacteria</taxon>
        <taxon>Pseudomonadati</taxon>
        <taxon>Bacteroidota</taxon>
        <taxon>Bacteroidia</taxon>
        <taxon>Bacteroidales</taxon>
        <taxon>Prevotellaceae</taxon>
        <taxon>Segatella</taxon>
    </lineage>
</organism>
<proteinExistence type="predicted"/>
<sequence>MIKNNKSIALLLATYNGESYLREQLDSLYAQTNQDWSLFVRDDCSTDATCSILSEYQTRYGNIVIINNHNKNLGPQHNFMTLLKEVDSEYYMFVDDDDYWFPQKIENEIKKIKEIEEKNKPALVITNLKITDGNLHITHESYWKSIGFNPEYFNTFKDEVFIGYVTGCTMLFNQPTKAFAFPVADYSPMHDWWIAKCAYTHGNVGYIKEPQMFYRKYGKNVTGNYVSSQRGKSFSLRVKEMIKQYKLLKISGCVSSFPDYLISKYKLNKKRKLYK</sequence>
<accession>A0ABX4EJ23</accession>
<name>A0ABX4EJ23_SEGBR</name>
<dbReference type="SUPFAM" id="SSF53448">
    <property type="entry name" value="Nucleotide-diphospho-sugar transferases"/>
    <property type="match status" value="1"/>
</dbReference>
<evidence type="ECO:0000313" key="3">
    <source>
        <dbReference type="Proteomes" id="UP000216189"/>
    </source>
</evidence>
<dbReference type="InterPro" id="IPR029044">
    <property type="entry name" value="Nucleotide-diphossugar_trans"/>
</dbReference>
<dbReference type="PANTHER" id="PTHR22916:SF3">
    <property type="entry name" value="UDP-GLCNAC:BETAGAL BETA-1,3-N-ACETYLGLUCOSAMINYLTRANSFERASE-LIKE PROTEIN 1"/>
    <property type="match status" value="1"/>
</dbReference>
<dbReference type="Proteomes" id="UP000216189">
    <property type="component" value="Unassembled WGS sequence"/>
</dbReference>
<protein>
    <submittedName>
        <fullName evidence="2">Glycosyltransferase family 2 protein</fullName>
    </submittedName>
</protein>
<dbReference type="PANTHER" id="PTHR22916">
    <property type="entry name" value="GLYCOSYLTRANSFERASE"/>
    <property type="match status" value="1"/>
</dbReference>
<dbReference type="RefSeq" id="WP_074550142.1">
    <property type="nucleotide sequence ID" value="NZ_CP091801.1"/>
</dbReference>
<feature type="domain" description="Glycosyltransferase 2-like" evidence="1">
    <location>
        <begin position="12"/>
        <end position="169"/>
    </location>
</feature>
<dbReference type="Pfam" id="PF00535">
    <property type="entry name" value="Glycos_transf_2"/>
    <property type="match status" value="1"/>
</dbReference>
<dbReference type="CDD" id="cd04196">
    <property type="entry name" value="GT_2_like_d"/>
    <property type="match status" value="1"/>
</dbReference>